<organism evidence="1">
    <name type="scientific">Anguilla anguilla</name>
    <name type="common">European freshwater eel</name>
    <name type="synonym">Muraena anguilla</name>
    <dbReference type="NCBI Taxonomy" id="7936"/>
    <lineage>
        <taxon>Eukaryota</taxon>
        <taxon>Metazoa</taxon>
        <taxon>Chordata</taxon>
        <taxon>Craniata</taxon>
        <taxon>Vertebrata</taxon>
        <taxon>Euteleostomi</taxon>
        <taxon>Actinopterygii</taxon>
        <taxon>Neopterygii</taxon>
        <taxon>Teleostei</taxon>
        <taxon>Anguilliformes</taxon>
        <taxon>Anguillidae</taxon>
        <taxon>Anguilla</taxon>
    </lineage>
</organism>
<sequence length="31" mass="3544">MNDLQFADTIGCIYAPRNGCRTVVRLRLSLF</sequence>
<protein>
    <submittedName>
        <fullName evidence="1">Uncharacterized protein</fullName>
    </submittedName>
</protein>
<dbReference type="EMBL" id="GBXM01046047">
    <property type="protein sequence ID" value="JAH62530.1"/>
    <property type="molecule type" value="Transcribed_RNA"/>
</dbReference>
<reference evidence="1" key="1">
    <citation type="submission" date="2014-11" db="EMBL/GenBank/DDBJ databases">
        <authorList>
            <person name="Amaro Gonzalez C."/>
        </authorList>
    </citation>
    <scope>NUCLEOTIDE SEQUENCE</scope>
</reference>
<proteinExistence type="predicted"/>
<dbReference type="AlphaFoldDB" id="A0A0E9UBF8"/>
<name>A0A0E9UBF8_ANGAN</name>
<accession>A0A0E9UBF8</accession>
<reference evidence="1" key="2">
    <citation type="journal article" date="2015" name="Fish Shellfish Immunol.">
        <title>Early steps in the European eel (Anguilla anguilla)-Vibrio vulnificus interaction in the gills: Role of the RtxA13 toxin.</title>
        <authorList>
            <person name="Callol A."/>
            <person name="Pajuelo D."/>
            <person name="Ebbesson L."/>
            <person name="Teles M."/>
            <person name="MacKenzie S."/>
            <person name="Amaro C."/>
        </authorList>
    </citation>
    <scope>NUCLEOTIDE SEQUENCE</scope>
</reference>
<evidence type="ECO:0000313" key="1">
    <source>
        <dbReference type="EMBL" id="JAH62530.1"/>
    </source>
</evidence>